<dbReference type="PANTHER" id="PTHR15454">
    <property type="entry name" value="NISCHARIN RELATED"/>
    <property type="match status" value="1"/>
</dbReference>
<feature type="compositionally biased region" description="Basic and acidic residues" evidence="5">
    <location>
        <begin position="666"/>
        <end position="681"/>
    </location>
</feature>
<feature type="region of interest" description="Disordered" evidence="5">
    <location>
        <begin position="565"/>
        <end position="618"/>
    </location>
</feature>
<feature type="compositionally biased region" description="Polar residues" evidence="5">
    <location>
        <begin position="575"/>
        <end position="587"/>
    </location>
</feature>
<keyword evidence="2" id="KW-0963">Cytoplasm</keyword>
<feature type="region of interest" description="Disordered" evidence="5">
    <location>
        <begin position="645"/>
        <end position="692"/>
    </location>
</feature>
<evidence type="ECO:0000313" key="7">
    <source>
        <dbReference type="EMBL" id="JAC88761.1"/>
    </source>
</evidence>
<evidence type="ECO:0000256" key="1">
    <source>
        <dbReference type="ARBA" id="ARBA00004496"/>
    </source>
</evidence>
<dbReference type="GO" id="GO:0005737">
    <property type="term" value="C:cytoplasm"/>
    <property type="evidence" value="ECO:0007669"/>
    <property type="project" value="UniProtKB-SubCell"/>
</dbReference>
<feature type="compositionally biased region" description="Polar residues" evidence="5">
    <location>
        <begin position="648"/>
        <end position="665"/>
    </location>
</feature>
<dbReference type="EMBL" id="GBGD01000128">
    <property type="protein sequence ID" value="JAC88761.1"/>
    <property type="molecule type" value="mRNA"/>
</dbReference>
<comment type="subcellular location">
    <subcellularLocation>
        <location evidence="1">Cytoplasm</location>
    </subcellularLocation>
</comment>
<feature type="non-terminal residue" evidence="7">
    <location>
        <position position="1"/>
    </location>
</feature>
<dbReference type="InterPro" id="IPR057288">
    <property type="entry name" value="PH_PLEKHM2"/>
</dbReference>
<dbReference type="PANTHER" id="PTHR15454:SF69">
    <property type="entry name" value="SERINE_THREONINE-PROTEIN KINASE 11-INTERACTING PROTEIN"/>
    <property type="match status" value="1"/>
</dbReference>
<feature type="compositionally biased region" description="Low complexity" evidence="5">
    <location>
        <begin position="340"/>
        <end position="356"/>
    </location>
</feature>
<dbReference type="PROSITE" id="PS51450">
    <property type="entry name" value="LRR"/>
    <property type="match status" value="3"/>
</dbReference>
<feature type="region of interest" description="Disordered" evidence="5">
    <location>
        <begin position="474"/>
        <end position="497"/>
    </location>
</feature>
<dbReference type="SUPFAM" id="SSF52075">
    <property type="entry name" value="Outer arm dynein light chain 1"/>
    <property type="match status" value="1"/>
</dbReference>
<feature type="domain" description="PLEKHM2 PH" evidence="6">
    <location>
        <begin position="1042"/>
        <end position="1166"/>
    </location>
</feature>
<dbReference type="Pfam" id="PF13855">
    <property type="entry name" value="LRR_8"/>
    <property type="match status" value="1"/>
</dbReference>
<evidence type="ECO:0000256" key="3">
    <source>
        <dbReference type="ARBA" id="ARBA00022614"/>
    </source>
</evidence>
<feature type="region of interest" description="Disordered" evidence="5">
    <location>
        <begin position="846"/>
        <end position="876"/>
    </location>
</feature>
<evidence type="ECO:0000256" key="5">
    <source>
        <dbReference type="SAM" id="MobiDB-lite"/>
    </source>
</evidence>
<proteinExistence type="evidence at transcript level"/>
<accession>A0A069DY47</accession>
<sequence>INDVLRLIAHPLNNARKLLKGENKFVIQSNLLHQFNTVLDIVENKPSDIIIYHADRKTLESFEKLLNKIPKLVVTQRSIHSHNHFIDIRRFKKLRHLELIRVPLDKVKGLNVLKPQLEYFLCDHCSEIEIITKSGKLQWSELVTLKLKNGPVNIDEHFFVSMPWIQHLDLSFTSLRKLDALQCLDNLKFLNISFNHLEVLPTLSSAACPQLQILLINHNYLQSLQGLEYLTNLRGLDLSWNWISDKCTLAPLLTLKSLQWINLSNTPLSFSKYYRTYLASAIGSTAAPHQFVIDNKGLNRQEQGVMGTGLGIVRCGKGSYSSEDLQFYEAISPNPHRISNAHSISKSSVSSSTKSKMPSRKGNKVREVVIEDLTESNTDDTVKLIKSEAQAPKLLEGLENQGCIVEERREESIQNGAEQQNVINNLIHEAVFSQQFVQEEKCDDDIENKIPDQTATSNNITLGILEVEIHDSRYNETKEDDSGNGEDSAESSVEEQTKISEQLMPATDHLNDTCAHSHENDDNANLHLLAGQQISEISLPTSDEFIQAEILQDSASLKMVDTNVESDNKNDSVKNFDQSEEINSSAESHQDDQDYFSATEDKDRTKTLSSIDSGDLDESRDTLASLESHQDGQQTRVLVAEEADTKNESLTSTDTGVNLLPNPSDTQEKEVTKMEVDRDSESESSGASDSIEEEMWHVQKLDKAGVQNIFLVLLDNEIKERSPISGRILTSWTLDCVQSCVKTKNEPFTVELEFDSVKPDKQKRTYIMEFSDAQVLIKRMYSILESRPLSAMNQSTFKCLKCDSIFVHSTPSSSKLNALQVKCAICSSLMVFLMEEPRPPEVKPLLDKPISHSSSQSSIALDRVKDGNGSSTASSTSKISCSAASLEHAQKLGSVNTGMTTPRKYESDIEIISNPSQSSIEVLDEYGRSQGSTPCRKRSSEERQIVAVPQLGTVLEVNAQLSALTESSSSGSLTESVITTYESHNLINKKPKPEECLIEESREGSPVTELATNTTQGTLSEENGNISQIKPSSTDIYNYNDFAQVDVRIKLFLYQSIFNDENEELLLLAKCHLWKTGGADYDACVVFSTTKVYFLSHSYTKFQEDTCDWLTLSDTFLLKEIKKIYPIIWHQGAILNTNKITFLILLLDKERTINFFKFLEGLSLKEPRIQNYINNKNEMRLQQVVLSSTVPHNSVDPSISSFSICLKICITKDDDEEVMRLPGLVITGSEFHVVPGDLRWLCSNIAPTIHLSQQIASLIEVERTETSLKFHFLDEEEALEEIWSVKLVTSDQVSLVIASIKTAWEGIFLAPLEVPYK</sequence>
<feature type="region of interest" description="Disordered" evidence="5">
    <location>
        <begin position="338"/>
        <end position="364"/>
    </location>
</feature>
<evidence type="ECO:0000256" key="4">
    <source>
        <dbReference type="ARBA" id="ARBA00022737"/>
    </source>
</evidence>
<name>A0A069DY47_9HEMI</name>
<evidence type="ECO:0000256" key="2">
    <source>
        <dbReference type="ARBA" id="ARBA00022490"/>
    </source>
</evidence>
<dbReference type="Pfam" id="PF23142">
    <property type="entry name" value="PH_PLEKHM2"/>
    <property type="match status" value="1"/>
</dbReference>
<dbReference type="InterPro" id="IPR001611">
    <property type="entry name" value="Leu-rich_rpt"/>
</dbReference>
<keyword evidence="3" id="KW-0433">Leucine-rich repeat</keyword>
<protein>
    <recommendedName>
        <fullName evidence="6">PLEKHM2 PH domain-containing protein</fullName>
    </recommendedName>
</protein>
<evidence type="ECO:0000259" key="6">
    <source>
        <dbReference type="Pfam" id="PF23142"/>
    </source>
</evidence>
<reference evidence="7" key="1">
    <citation type="journal article" date="2015" name="J. Med. Entomol.">
        <title>A Deep Insight Into the Sialotranscriptome of the Chagas Disease Vector, Panstrongylus megistus (Hemiptera: Heteroptera).</title>
        <authorList>
            <person name="Ribeiro J.M."/>
            <person name="Schwarz A."/>
            <person name="Francischetti I.M."/>
        </authorList>
    </citation>
    <scope>NUCLEOTIDE SEQUENCE</scope>
    <source>
        <tissue evidence="7">Salivary glands</tissue>
    </source>
</reference>
<organism evidence="7">
    <name type="scientific">Panstrongylus megistus</name>
    <dbReference type="NCBI Taxonomy" id="65343"/>
    <lineage>
        <taxon>Eukaryota</taxon>
        <taxon>Metazoa</taxon>
        <taxon>Ecdysozoa</taxon>
        <taxon>Arthropoda</taxon>
        <taxon>Hexapoda</taxon>
        <taxon>Insecta</taxon>
        <taxon>Pterygota</taxon>
        <taxon>Neoptera</taxon>
        <taxon>Paraneoptera</taxon>
        <taxon>Hemiptera</taxon>
        <taxon>Heteroptera</taxon>
        <taxon>Panheteroptera</taxon>
        <taxon>Cimicomorpha</taxon>
        <taxon>Reduviidae</taxon>
        <taxon>Triatominae</taxon>
        <taxon>Panstrongylus</taxon>
    </lineage>
</organism>
<dbReference type="Gene3D" id="3.80.10.10">
    <property type="entry name" value="Ribonuclease Inhibitor"/>
    <property type="match status" value="1"/>
</dbReference>
<feature type="compositionally biased region" description="Acidic residues" evidence="5">
    <location>
        <begin position="482"/>
        <end position="493"/>
    </location>
</feature>
<dbReference type="InterPro" id="IPR032675">
    <property type="entry name" value="LRR_dom_sf"/>
</dbReference>
<keyword evidence="4" id="KW-0677">Repeat</keyword>